<accession>A0A8S5UM46</accession>
<dbReference type="EMBL" id="BK016109">
    <property type="protein sequence ID" value="DAF95551.1"/>
    <property type="molecule type" value="Genomic_DNA"/>
</dbReference>
<proteinExistence type="predicted"/>
<name>A0A8S5UM46_9CAUD</name>
<evidence type="ECO:0000313" key="1">
    <source>
        <dbReference type="EMBL" id="DAF95551.1"/>
    </source>
</evidence>
<sequence>MFEVHHILVEVLHKHLLVQLEHLSYAQQKHLIMIQK</sequence>
<organism evidence="1">
    <name type="scientific">Myoviridae sp. ctCo31</name>
    <dbReference type="NCBI Taxonomy" id="2825053"/>
    <lineage>
        <taxon>Viruses</taxon>
        <taxon>Duplodnaviria</taxon>
        <taxon>Heunggongvirae</taxon>
        <taxon>Uroviricota</taxon>
        <taxon>Caudoviricetes</taxon>
    </lineage>
</organism>
<protein>
    <submittedName>
        <fullName evidence="1">Uncharacterized protein</fullName>
    </submittedName>
</protein>
<reference evidence="1" key="1">
    <citation type="journal article" date="2021" name="Proc. Natl. Acad. Sci. U.S.A.">
        <title>A Catalog of Tens of Thousands of Viruses from Human Metagenomes Reveals Hidden Associations with Chronic Diseases.</title>
        <authorList>
            <person name="Tisza M.J."/>
            <person name="Buck C.B."/>
        </authorList>
    </citation>
    <scope>NUCLEOTIDE SEQUENCE</scope>
    <source>
        <strain evidence="1">CtCo31</strain>
    </source>
</reference>